<keyword evidence="9 11" id="KW-0411">Iron-sulfur</keyword>
<dbReference type="EC" id="1.5.5.1" evidence="11"/>
<dbReference type="RefSeq" id="WP_354698292.1">
    <property type="nucleotide sequence ID" value="NZ_CP114014.1"/>
</dbReference>
<dbReference type="AlphaFoldDB" id="A0AAU7B0I2"/>
<evidence type="ECO:0000256" key="10">
    <source>
        <dbReference type="ARBA" id="ARBA00023075"/>
    </source>
</evidence>
<dbReference type="PANTHER" id="PTHR10617">
    <property type="entry name" value="ELECTRON TRANSFER FLAVOPROTEIN-UBIQUINONE OXIDOREDUCTASE"/>
    <property type="match status" value="1"/>
</dbReference>
<dbReference type="Pfam" id="PF05187">
    <property type="entry name" value="Fer4_ETF_QO"/>
    <property type="match status" value="1"/>
</dbReference>
<evidence type="ECO:0000256" key="2">
    <source>
        <dbReference type="ARBA" id="ARBA00022448"/>
    </source>
</evidence>
<evidence type="ECO:0000256" key="3">
    <source>
        <dbReference type="ARBA" id="ARBA00022630"/>
    </source>
</evidence>
<keyword evidence="5 11" id="KW-0274">FAD</keyword>
<evidence type="ECO:0000259" key="14">
    <source>
        <dbReference type="Pfam" id="PF21162"/>
    </source>
</evidence>
<dbReference type="InterPro" id="IPR007859">
    <property type="entry name" value="ETF-QO/FixX_C"/>
</dbReference>
<comment type="function">
    <text evidence="11">Accepts electrons from ETF and reduces ubiquinone.</text>
</comment>
<evidence type="ECO:0000256" key="12">
    <source>
        <dbReference type="SAM" id="MobiDB-lite"/>
    </source>
</evidence>
<feature type="region of interest" description="Disordered" evidence="12">
    <location>
        <begin position="1"/>
        <end position="22"/>
    </location>
</feature>
<dbReference type="GO" id="GO:0004174">
    <property type="term" value="F:electron-transferring-flavoprotein dehydrogenase activity"/>
    <property type="evidence" value="ECO:0007669"/>
    <property type="project" value="UniProtKB-UniRule"/>
</dbReference>
<comment type="cofactor">
    <cofactor evidence="11">
        <name>[4Fe-4S] cluster</name>
        <dbReference type="ChEBI" id="CHEBI:49883"/>
    </cofactor>
    <text evidence="11">Binds 1 [4Fe-4S] cluster.</text>
</comment>
<evidence type="ECO:0000313" key="15">
    <source>
        <dbReference type="EMBL" id="XAY07084.1"/>
    </source>
</evidence>
<comment type="cofactor">
    <cofactor evidence="1 11">
        <name>FAD</name>
        <dbReference type="ChEBI" id="CHEBI:57692"/>
    </cofactor>
</comment>
<dbReference type="SUPFAM" id="SSF54373">
    <property type="entry name" value="FAD-linked reductases, C-terminal domain"/>
    <property type="match status" value="1"/>
</dbReference>
<dbReference type="Gene3D" id="3.30.9.90">
    <property type="match status" value="1"/>
</dbReference>
<evidence type="ECO:0000259" key="13">
    <source>
        <dbReference type="Pfam" id="PF05187"/>
    </source>
</evidence>
<organism evidence="15">
    <name type="scientific">Paraconexibacter sp. AEG42_29</name>
    <dbReference type="NCBI Taxonomy" id="2997339"/>
    <lineage>
        <taxon>Bacteria</taxon>
        <taxon>Bacillati</taxon>
        <taxon>Actinomycetota</taxon>
        <taxon>Thermoleophilia</taxon>
        <taxon>Solirubrobacterales</taxon>
        <taxon>Paraconexibacteraceae</taxon>
        <taxon>Paraconexibacter</taxon>
    </lineage>
</organism>
<dbReference type="Gene3D" id="3.50.50.60">
    <property type="entry name" value="FAD/NAD(P)-binding domain"/>
    <property type="match status" value="1"/>
</dbReference>
<dbReference type="InterPro" id="IPR049398">
    <property type="entry name" value="ETF-QO/FixC_UQ-bd"/>
</dbReference>
<dbReference type="Pfam" id="PF21162">
    <property type="entry name" value="ETFQO_UQ-bd"/>
    <property type="match status" value="1"/>
</dbReference>
<dbReference type="EMBL" id="CP114014">
    <property type="protein sequence ID" value="XAY07084.1"/>
    <property type="molecule type" value="Genomic_DNA"/>
</dbReference>
<comment type="catalytic activity">
    <reaction evidence="11">
        <text>a ubiquinone + reduced [electron-transfer flavoprotein] = a ubiquinol + oxidized [electron-transfer flavoprotein] + H(+)</text>
        <dbReference type="Rhea" id="RHEA:24052"/>
        <dbReference type="Rhea" id="RHEA-COMP:9565"/>
        <dbReference type="Rhea" id="RHEA-COMP:9566"/>
        <dbReference type="Rhea" id="RHEA-COMP:10685"/>
        <dbReference type="Rhea" id="RHEA-COMP:10686"/>
        <dbReference type="ChEBI" id="CHEBI:15378"/>
        <dbReference type="ChEBI" id="CHEBI:16389"/>
        <dbReference type="ChEBI" id="CHEBI:17976"/>
        <dbReference type="ChEBI" id="CHEBI:57692"/>
        <dbReference type="ChEBI" id="CHEBI:58307"/>
        <dbReference type="EC" id="1.5.5.1"/>
    </reaction>
</comment>
<keyword evidence="2 11" id="KW-0813">Transport</keyword>
<dbReference type="GO" id="GO:0046872">
    <property type="term" value="F:metal ion binding"/>
    <property type="evidence" value="ECO:0007669"/>
    <property type="project" value="UniProtKB-KW"/>
</dbReference>
<keyword evidence="7 11" id="KW-0560">Oxidoreductase</keyword>
<keyword evidence="8 11" id="KW-0408">Iron</keyword>
<keyword evidence="3 11" id="KW-0285">Flavoprotein</keyword>
<dbReference type="SUPFAM" id="SSF51905">
    <property type="entry name" value="FAD/NAD(P)-binding domain"/>
    <property type="match status" value="1"/>
</dbReference>
<dbReference type="GO" id="GO:0051539">
    <property type="term" value="F:4 iron, 4 sulfur cluster binding"/>
    <property type="evidence" value="ECO:0007669"/>
    <property type="project" value="UniProtKB-UniRule"/>
</dbReference>
<evidence type="ECO:0000256" key="11">
    <source>
        <dbReference type="RuleBase" id="RU366068"/>
    </source>
</evidence>
<evidence type="ECO:0000256" key="4">
    <source>
        <dbReference type="ARBA" id="ARBA00022723"/>
    </source>
</evidence>
<accession>A0AAU7B0I2</accession>
<dbReference type="KEGG" id="parq:DSM112329_03963"/>
<gene>
    <name evidence="15" type="ORF">DSM112329_03963</name>
</gene>
<protein>
    <recommendedName>
        <fullName evidence="11">Electron transfer flavoprotein-ubiquinone oxidoreductase</fullName>
        <shortName evidence="11">ETF-QO</shortName>
        <ecNumber evidence="11">1.5.5.1</ecNumber>
    </recommendedName>
</protein>
<dbReference type="Gene3D" id="3.30.70.20">
    <property type="match status" value="1"/>
</dbReference>
<sequence length="581" mass="62923">MAATNGKVQTAPGAFPPPVDTQKEFVKHGLDGEDEIIEVGVAIVGGGTAGLACANRLLQLLADDPDTMERLGEVPVAVIEKAKTCGGHNLSGAVMRPEPLQDLFPDLTREEWRKEGFAFGEVHKESVYLTPTAKTKLPIWPVPPPFRNHGNEVISVAALARYQARIAEEAGAYILTETAASQLVVEDGRVVGVRSGDKGRGKEGQELGNFEPGADIKAAVTVLAEGCWGHLTGAAIREFNLGEGRETQTWELGVKEVWKVTKPLDRVIHTIGPWPLSLSAKYGQIGGSWIYPMKDEKTGDDLVSIGFVVDLEYADATTSAHDLLQLFKQHPLVKGILEGGERVGWGAKALPGGGYWSMPKLTMPGALIVGDAGGMVDTVSLKGVHHAIKSGHLAAEAIYKSLVNGESSVEAYEEMIEESLVGKELYQVRNGRQPFQKGFIKGTPMVNLNIITKGKLPGGRWSWHRQDAKPMFMGKTSSRYPKPDNKYTFDKLSSVFITGNSTRDDAPNHIRVQKRVPREIAETWRWMCPAGVYEIPEDAPETGPVDVIVNYTNCVQCGAITAKGGRLTTPEGGDGPLYQLT</sequence>
<evidence type="ECO:0000256" key="5">
    <source>
        <dbReference type="ARBA" id="ARBA00022827"/>
    </source>
</evidence>
<evidence type="ECO:0000256" key="7">
    <source>
        <dbReference type="ARBA" id="ARBA00023002"/>
    </source>
</evidence>
<proteinExistence type="predicted"/>
<name>A0AAU7B0I2_9ACTN</name>
<keyword evidence="4 11" id="KW-0479">Metal-binding</keyword>
<dbReference type="InterPro" id="IPR040156">
    <property type="entry name" value="ETF-QO"/>
</dbReference>
<dbReference type="PANTHER" id="PTHR10617:SF107">
    <property type="entry name" value="ELECTRON TRANSFER FLAVOPROTEIN-UBIQUINONE OXIDOREDUCTASE, MITOCHONDRIAL"/>
    <property type="match status" value="1"/>
</dbReference>
<keyword evidence="10 11" id="KW-0830">Ubiquinone</keyword>
<evidence type="ECO:0000256" key="8">
    <source>
        <dbReference type="ARBA" id="ARBA00023004"/>
    </source>
</evidence>
<evidence type="ECO:0000256" key="9">
    <source>
        <dbReference type="ARBA" id="ARBA00023014"/>
    </source>
</evidence>
<feature type="domain" description="ETF-QO/FixC ubiquinone-binding" evidence="14">
    <location>
        <begin position="251"/>
        <end position="350"/>
    </location>
</feature>
<evidence type="ECO:0000256" key="6">
    <source>
        <dbReference type="ARBA" id="ARBA00022982"/>
    </source>
</evidence>
<dbReference type="InterPro" id="IPR036188">
    <property type="entry name" value="FAD/NAD-bd_sf"/>
</dbReference>
<evidence type="ECO:0000256" key="1">
    <source>
        <dbReference type="ARBA" id="ARBA00001974"/>
    </source>
</evidence>
<keyword evidence="6 11" id="KW-0249">Electron transport</keyword>
<reference evidence="15" key="1">
    <citation type="submission" date="2022-12" db="EMBL/GenBank/DDBJ databases">
        <title>Paraconexibacter alkalitolerans sp. nov. and Baekduia alba sp. nov., isolated from soil and emended description of the genera Paraconexibacter (Chun et al., 2020) and Baekduia (An et al., 2020).</title>
        <authorList>
            <person name="Vieira S."/>
            <person name="Huber K.J."/>
            <person name="Geppert A."/>
            <person name="Wolf J."/>
            <person name="Neumann-Schaal M."/>
            <person name="Muesken M."/>
            <person name="Overmann J."/>
        </authorList>
    </citation>
    <scope>NUCLEOTIDE SEQUENCE</scope>
    <source>
        <strain evidence="15">AEG42_29</strain>
    </source>
</reference>
<feature type="domain" description="ETF-QO/FixX C-terminal" evidence="13">
    <location>
        <begin position="486"/>
        <end position="579"/>
    </location>
</feature>